<proteinExistence type="predicted"/>
<dbReference type="EMBL" id="FUYS01000019">
    <property type="protein sequence ID" value="SKB97562.1"/>
    <property type="molecule type" value="Genomic_DNA"/>
</dbReference>
<reference evidence="1 2" key="1">
    <citation type="submission" date="2017-02" db="EMBL/GenBank/DDBJ databases">
        <authorList>
            <person name="Peterson S.W."/>
        </authorList>
    </citation>
    <scope>NUCLEOTIDE SEQUENCE [LARGE SCALE GENOMIC DNA]</scope>
    <source>
        <strain evidence="1 2">DSM 22899</strain>
    </source>
</reference>
<name>A0A1T5FN66_9SPHI</name>
<protein>
    <submittedName>
        <fullName evidence="1">Uncharacterized protein</fullName>
    </submittedName>
</protein>
<keyword evidence="2" id="KW-1185">Reference proteome</keyword>
<dbReference type="AlphaFoldDB" id="A0A1T5FN66"/>
<dbReference type="STRING" id="623280.SAMN05660226_04096"/>
<dbReference type="RefSeq" id="WP_079718707.1">
    <property type="nucleotide sequence ID" value="NZ_FUYS01000019.1"/>
</dbReference>
<dbReference type="OrthoDB" id="707259at2"/>
<sequence length="164" mass="18332">MKLTTLFRISLLFLPAIVTCTKKSHTADEAFLSFEEPAISLRTYVGWCAANDSLTISKNNSLWIHYASCQDETGVKKQWLTDPRDLEELQEILATGDFGSLDINECGHCADGITYVLTVQDKGKKHSIRLSHSSTTAAQAQEGMAIRLLDKMTDIIERQTQNNH</sequence>
<organism evidence="1 2">
    <name type="scientific">Parapedobacter luteus</name>
    <dbReference type="NCBI Taxonomy" id="623280"/>
    <lineage>
        <taxon>Bacteria</taxon>
        <taxon>Pseudomonadati</taxon>
        <taxon>Bacteroidota</taxon>
        <taxon>Sphingobacteriia</taxon>
        <taxon>Sphingobacteriales</taxon>
        <taxon>Sphingobacteriaceae</taxon>
        <taxon>Parapedobacter</taxon>
    </lineage>
</organism>
<evidence type="ECO:0000313" key="1">
    <source>
        <dbReference type="EMBL" id="SKB97562.1"/>
    </source>
</evidence>
<accession>A0A1T5FN66</accession>
<evidence type="ECO:0000313" key="2">
    <source>
        <dbReference type="Proteomes" id="UP000190541"/>
    </source>
</evidence>
<dbReference type="Proteomes" id="UP000190541">
    <property type="component" value="Unassembled WGS sequence"/>
</dbReference>
<gene>
    <name evidence="1" type="ORF">SAMN05660226_04096</name>
</gene>